<feature type="compositionally biased region" description="Basic and acidic residues" evidence="1">
    <location>
        <begin position="339"/>
        <end position="348"/>
    </location>
</feature>
<dbReference type="Pfam" id="PF05133">
    <property type="entry name" value="SPP1_portal"/>
    <property type="match status" value="1"/>
</dbReference>
<proteinExistence type="predicted"/>
<dbReference type="RefSeq" id="WP_226835934.1">
    <property type="nucleotide sequence ID" value="NZ_JBHSKZ010000027.1"/>
</dbReference>
<comment type="caution">
    <text evidence="2">The sequence shown here is derived from an EMBL/GenBank/DDBJ whole genome shotgun (WGS) entry which is preliminary data.</text>
</comment>
<feature type="region of interest" description="Disordered" evidence="1">
    <location>
        <begin position="304"/>
        <end position="348"/>
    </location>
</feature>
<evidence type="ECO:0000313" key="3">
    <source>
        <dbReference type="Proteomes" id="UP000441772"/>
    </source>
</evidence>
<dbReference type="InterPro" id="IPR021145">
    <property type="entry name" value="Portal_protein_SPP1_Gp6-like"/>
</dbReference>
<reference evidence="2 3" key="1">
    <citation type="submission" date="2019-09" db="EMBL/GenBank/DDBJ databases">
        <title>Characterization of the phylogenetic diversity of two novel species belonging to the genus Bifidobacterium: Bifidobacterium cebidarum sp. nov. and Bifidobacterium leontopitheci sp. nov.</title>
        <authorList>
            <person name="Lugli G.A."/>
            <person name="Duranti S."/>
            <person name="Milani C."/>
            <person name="Turroni F."/>
            <person name="Ventura M."/>
        </authorList>
    </citation>
    <scope>NUCLEOTIDE SEQUENCE [LARGE SCALE GENOMIC DNA]</scope>
    <source>
        <strain evidence="2 3">LMG 31471</strain>
    </source>
</reference>
<gene>
    <name evidence="2" type="ORF">F7D09_0774</name>
</gene>
<dbReference type="Proteomes" id="UP000441772">
    <property type="component" value="Unassembled WGS sequence"/>
</dbReference>
<dbReference type="AlphaFoldDB" id="A0A6I1GRA1"/>
<name>A0A6I1GRA1_9BIFI</name>
<sequence>MHVPFGSVHGRELTVTVNDKYGNLTAFNIWMPGRNYACRKSGGRWEAERQDNRLGRTAVVPIVYDRQMDRPFGRSRINRALMNLTDMAMRTMVRMEASAEFYSVPKIWFLGLNRESFSADTWTALVSNINAVSRDANGDIPTLQQVSQASMQPHGDMLETIAMLAAAETDIPAEQLGIRLSNPTSAEALAASENQLTRTANRQNRAFGRQLMNALGMAVQLRDNTAEPPDLTGIRPLWAPTREVSDAARADYYAKVAGVNSAWGDSDVGLAKLGLTAEELASFRAYQQRVRAQEHIDQIREQVAANRQGGSDGQSEPSSDIGRQAPAAGSDAGTTDQEVPERARDAGR</sequence>
<dbReference type="EMBL" id="WBVT01000008">
    <property type="protein sequence ID" value="KAB7790668.1"/>
    <property type="molecule type" value="Genomic_DNA"/>
</dbReference>
<organism evidence="2 3">
    <name type="scientific">Bifidobacterium leontopitheci</name>
    <dbReference type="NCBI Taxonomy" id="2650774"/>
    <lineage>
        <taxon>Bacteria</taxon>
        <taxon>Bacillati</taxon>
        <taxon>Actinomycetota</taxon>
        <taxon>Actinomycetes</taxon>
        <taxon>Bifidobacteriales</taxon>
        <taxon>Bifidobacteriaceae</taxon>
        <taxon>Bifidobacterium</taxon>
    </lineage>
</organism>
<keyword evidence="3" id="KW-1185">Reference proteome</keyword>
<protein>
    <submittedName>
        <fullName evidence="2">Phage portal protein gp6-like protein</fullName>
    </submittedName>
</protein>
<evidence type="ECO:0000256" key="1">
    <source>
        <dbReference type="SAM" id="MobiDB-lite"/>
    </source>
</evidence>
<evidence type="ECO:0000313" key="2">
    <source>
        <dbReference type="EMBL" id="KAB7790668.1"/>
    </source>
</evidence>
<accession>A0A6I1GRA1</accession>